<proteinExistence type="predicted"/>
<evidence type="ECO:0000313" key="1">
    <source>
        <dbReference type="EMBL" id="KAL0104199.1"/>
    </source>
</evidence>
<comment type="caution">
    <text evidence="1">The sequence shown here is derived from an EMBL/GenBank/DDBJ whole genome shotgun (WGS) entry which is preliminary data.</text>
</comment>
<dbReference type="AlphaFoldDB" id="A0AAW2EKE4"/>
<evidence type="ECO:0000313" key="2">
    <source>
        <dbReference type="Proteomes" id="UP001430953"/>
    </source>
</evidence>
<keyword evidence="2" id="KW-1185">Reference proteome</keyword>
<sequence length="78" mass="9409">MMDGYRNLSRERIPTLPRKEAAVERFMVMSDDRLSSQIFHRKRKSLDEPFAFSTLLKYLFKYVCPPSLKKKKFFFLIN</sequence>
<accession>A0AAW2EKE4</accession>
<organism evidence="1 2">
    <name type="scientific">Cardiocondyla obscurior</name>
    <dbReference type="NCBI Taxonomy" id="286306"/>
    <lineage>
        <taxon>Eukaryota</taxon>
        <taxon>Metazoa</taxon>
        <taxon>Ecdysozoa</taxon>
        <taxon>Arthropoda</taxon>
        <taxon>Hexapoda</taxon>
        <taxon>Insecta</taxon>
        <taxon>Pterygota</taxon>
        <taxon>Neoptera</taxon>
        <taxon>Endopterygota</taxon>
        <taxon>Hymenoptera</taxon>
        <taxon>Apocrita</taxon>
        <taxon>Aculeata</taxon>
        <taxon>Formicoidea</taxon>
        <taxon>Formicidae</taxon>
        <taxon>Myrmicinae</taxon>
        <taxon>Cardiocondyla</taxon>
    </lineage>
</organism>
<name>A0AAW2EKE4_9HYME</name>
<dbReference type="EMBL" id="JADYXP020000020">
    <property type="protein sequence ID" value="KAL0104199.1"/>
    <property type="molecule type" value="Genomic_DNA"/>
</dbReference>
<dbReference type="Proteomes" id="UP001430953">
    <property type="component" value="Unassembled WGS sequence"/>
</dbReference>
<gene>
    <name evidence="1" type="ORF">PUN28_017133</name>
</gene>
<protein>
    <submittedName>
        <fullName evidence="1">Uncharacterized protein</fullName>
    </submittedName>
</protein>
<reference evidence="1 2" key="1">
    <citation type="submission" date="2023-03" db="EMBL/GenBank/DDBJ databases">
        <title>High recombination rates correlate with genetic variation in Cardiocondyla obscurior ants.</title>
        <authorList>
            <person name="Errbii M."/>
        </authorList>
    </citation>
    <scope>NUCLEOTIDE SEQUENCE [LARGE SCALE GENOMIC DNA]</scope>
    <source>
        <strain evidence="1">Alpha-2009</strain>
        <tissue evidence="1">Whole body</tissue>
    </source>
</reference>